<accession>R0IAS4</accession>
<feature type="region of interest" description="Disordered" evidence="1">
    <location>
        <begin position="143"/>
        <end position="162"/>
    </location>
</feature>
<feature type="region of interest" description="Disordered" evidence="1">
    <location>
        <begin position="67"/>
        <end position="87"/>
    </location>
</feature>
<gene>
    <name evidence="2" type="ORF">SETTUDRAFT_33988</name>
</gene>
<dbReference type="AlphaFoldDB" id="R0IAS4"/>
<proteinExistence type="predicted"/>
<reference evidence="2 3" key="2">
    <citation type="journal article" date="2013" name="PLoS Genet.">
        <title>Comparative genome structure, secondary metabolite, and effector coding capacity across Cochliobolus pathogens.</title>
        <authorList>
            <person name="Condon B.J."/>
            <person name="Leng Y."/>
            <person name="Wu D."/>
            <person name="Bushley K.E."/>
            <person name="Ohm R.A."/>
            <person name="Otillar R."/>
            <person name="Martin J."/>
            <person name="Schackwitz W."/>
            <person name="Grimwood J."/>
            <person name="MohdZainudin N."/>
            <person name="Xue C."/>
            <person name="Wang R."/>
            <person name="Manning V.A."/>
            <person name="Dhillon B."/>
            <person name="Tu Z.J."/>
            <person name="Steffenson B.J."/>
            <person name="Salamov A."/>
            <person name="Sun H."/>
            <person name="Lowry S."/>
            <person name="LaButti K."/>
            <person name="Han J."/>
            <person name="Copeland A."/>
            <person name="Lindquist E."/>
            <person name="Barry K."/>
            <person name="Schmutz J."/>
            <person name="Baker S.E."/>
            <person name="Ciuffetti L.M."/>
            <person name="Grigoriev I.V."/>
            <person name="Zhong S."/>
            <person name="Turgeon B.G."/>
        </authorList>
    </citation>
    <scope>NUCLEOTIDE SEQUENCE [LARGE SCALE GENOMIC DNA]</scope>
    <source>
        <strain evidence="3">28A</strain>
    </source>
</reference>
<feature type="compositionally biased region" description="Polar residues" evidence="1">
    <location>
        <begin position="143"/>
        <end position="152"/>
    </location>
</feature>
<keyword evidence="3" id="KW-1185">Reference proteome</keyword>
<protein>
    <submittedName>
        <fullName evidence="2">Uncharacterized protein</fullName>
    </submittedName>
</protein>
<evidence type="ECO:0000313" key="3">
    <source>
        <dbReference type="Proteomes" id="UP000016935"/>
    </source>
</evidence>
<dbReference type="HOGENOM" id="CLU_1143142_0_0_1"/>
<reference evidence="2 3" key="1">
    <citation type="journal article" date="2012" name="PLoS Pathog.">
        <title>Diverse lifestyles and strategies of plant pathogenesis encoded in the genomes of eighteen Dothideomycetes fungi.</title>
        <authorList>
            <person name="Ohm R.A."/>
            <person name="Feau N."/>
            <person name="Henrissat B."/>
            <person name="Schoch C.L."/>
            <person name="Horwitz B.A."/>
            <person name="Barry K.W."/>
            <person name="Condon B.J."/>
            <person name="Copeland A.C."/>
            <person name="Dhillon B."/>
            <person name="Glaser F."/>
            <person name="Hesse C.N."/>
            <person name="Kosti I."/>
            <person name="LaButti K."/>
            <person name="Lindquist E.A."/>
            <person name="Lucas S."/>
            <person name="Salamov A.A."/>
            <person name="Bradshaw R.E."/>
            <person name="Ciuffetti L."/>
            <person name="Hamelin R.C."/>
            <person name="Kema G.H.J."/>
            <person name="Lawrence C."/>
            <person name="Scott J.A."/>
            <person name="Spatafora J.W."/>
            <person name="Turgeon B.G."/>
            <person name="de Wit P.J.G.M."/>
            <person name="Zhong S."/>
            <person name="Goodwin S.B."/>
            <person name="Grigoriev I.V."/>
        </authorList>
    </citation>
    <scope>NUCLEOTIDE SEQUENCE [LARGE SCALE GENOMIC DNA]</scope>
    <source>
        <strain evidence="3">28A</strain>
    </source>
</reference>
<evidence type="ECO:0000256" key="1">
    <source>
        <dbReference type="SAM" id="MobiDB-lite"/>
    </source>
</evidence>
<dbReference type="RefSeq" id="XP_008029410.1">
    <property type="nucleotide sequence ID" value="XM_008031219.1"/>
</dbReference>
<dbReference type="GeneID" id="19403841"/>
<organism evidence="2 3">
    <name type="scientific">Exserohilum turcicum (strain 28A)</name>
    <name type="common">Northern leaf blight fungus</name>
    <name type="synonym">Setosphaeria turcica</name>
    <dbReference type="NCBI Taxonomy" id="671987"/>
    <lineage>
        <taxon>Eukaryota</taxon>
        <taxon>Fungi</taxon>
        <taxon>Dikarya</taxon>
        <taxon>Ascomycota</taxon>
        <taxon>Pezizomycotina</taxon>
        <taxon>Dothideomycetes</taxon>
        <taxon>Pleosporomycetidae</taxon>
        <taxon>Pleosporales</taxon>
        <taxon>Pleosporineae</taxon>
        <taxon>Pleosporaceae</taxon>
        <taxon>Exserohilum</taxon>
    </lineage>
</organism>
<evidence type="ECO:0000313" key="2">
    <source>
        <dbReference type="EMBL" id="EOA82411.1"/>
    </source>
</evidence>
<dbReference type="Proteomes" id="UP000016935">
    <property type="component" value="Unassembled WGS sequence"/>
</dbReference>
<sequence>MVNLEWVHKISFPRTANYEYGMEREDDTREAFRLSKAMSLDIPRESKTEASATRRILSSGRLSTHTSVTAYEKGDEGTAASAASTPADKPTFLQSLIRKLQPKTPQPSPITEKSSPSLYSRKTTRIFALPQAWKTTLFRTSPTPILTPSEPSTMAPVPKRNPIPAHWRIEPLASERSLLLSERQKRASRRDSVASLGGERSDLEDEEAFLRWMALEEWRVQHKILVEDYESLTGQGVDAVSVL</sequence>
<name>R0IAS4_EXST2</name>
<dbReference type="EMBL" id="KB908844">
    <property type="protein sequence ID" value="EOA82411.1"/>
    <property type="molecule type" value="Genomic_DNA"/>
</dbReference>